<dbReference type="GeneID" id="43302186"/>
<protein>
    <submittedName>
        <fullName evidence="1">Uncharacterized protein</fullName>
    </submittedName>
</protein>
<dbReference type="Proteomes" id="UP000010878">
    <property type="component" value="Chromosome"/>
</dbReference>
<keyword evidence="2" id="KW-1185">Reference proteome</keyword>
<organism evidence="1 2">
    <name type="scientific">Natronococcus occultus SP4</name>
    <dbReference type="NCBI Taxonomy" id="694430"/>
    <lineage>
        <taxon>Archaea</taxon>
        <taxon>Methanobacteriati</taxon>
        <taxon>Methanobacteriota</taxon>
        <taxon>Stenosarchaea group</taxon>
        <taxon>Halobacteria</taxon>
        <taxon>Halobacteriales</taxon>
        <taxon>Natrialbaceae</taxon>
        <taxon>Natronococcus</taxon>
    </lineage>
</organism>
<evidence type="ECO:0000313" key="1">
    <source>
        <dbReference type="EMBL" id="AGB38931.1"/>
    </source>
</evidence>
<dbReference type="AlphaFoldDB" id="L0K1R2"/>
<evidence type="ECO:0000313" key="2">
    <source>
        <dbReference type="Proteomes" id="UP000010878"/>
    </source>
</evidence>
<sequence length="58" mass="6083">MEASHTHRRIPRVGGIAVASAAGRTSFEFGEDATPTADLSTLSATWRGRDPTGAVTLQ</sequence>
<reference evidence="1 2" key="1">
    <citation type="submission" date="2012-11" db="EMBL/GenBank/DDBJ databases">
        <title>FINISHED of Natronococcus occultus SP4, DSM 3396.</title>
        <authorList>
            <consortium name="DOE Joint Genome Institute"/>
            <person name="Eisen J."/>
            <person name="Huntemann M."/>
            <person name="Wei C.-L."/>
            <person name="Han J."/>
            <person name="Detter J.C."/>
            <person name="Han C."/>
            <person name="Tapia R."/>
            <person name="Chen A."/>
            <person name="Kyrpides N."/>
            <person name="Mavromatis K."/>
            <person name="Markowitz V."/>
            <person name="Szeto E."/>
            <person name="Ivanova N."/>
            <person name="Mikhailova N."/>
            <person name="Ovchinnikova G."/>
            <person name="Pagani I."/>
            <person name="Pati A."/>
            <person name="Goodwin L."/>
            <person name="Nordberg H.P."/>
            <person name="Cantor M.N."/>
            <person name="Hua S.X."/>
            <person name="Woyke T."/>
            <person name="Eisen J."/>
            <person name="Klenk H.-P."/>
            <person name="Klenk H.-P."/>
        </authorList>
    </citation>
    <scope>NUCLEOTIDE SEQUENCE [LARGE SCALE GENOMIC DNA]</scope>
    <source>
        <strain evidence="1 2">SP4</strain>
    </source>
</reference>
<accession>L0K1R2</accession>
<proteinExistence type="predicted"/>
<dbReference type="HOGENOM" id="CLU_2968551_0_0_2"/>
<gene>
    <name evidence="1" type="ORF">Natoc_3192</name>
</gene>
<dbReference type="EMBL" id="CP003929">
    <property type="protein sequence ID" value="AGB38931.1"/>
    <property type="molecule type" value="Genomic_DNA"/>
</dbReference>
<dbReference type="KEGG" id="nou:Natoc_3192"/>
<name>L0K1R2_9EURY</name>
<dbReference type="RefSeq" id="WP_015322370.1">
    <property type="nucleotide sequence ID" value="NC_019974.1"/>
</dbReference>